<dbReference type="EC" id="3.4.21.53" evidence="2"/>
<dbReference type="SUPFAM" id="SSF52540">
    <property type="entry name" value="P-loop containing nucleoside triphosphate hydrolases"/>
    <property type="match status" value="1"/>
</dbReference>
<dbReference type="AlphaFoldDB" id="A0AA43XJG2"/>
<evidence type="ECO:0000259" key="4">
    <source>
        <dbReference type="PROSITE" id="PS51786"/>
    </source>
</evidence>
<dbReference type="Gene3D" id="3.30.230.10">
    <property type="match status" value="1"/>
</dbReference>
<evidence type="ECO:0000256" key="2">
    <source>
        <dbReference type="PROSITE-ProRule" id="PRU01122"/>
    </source>
</evidence>
<dbReference type="InterPro" id="IPR027417">
    <property type="entry name" value="P-loop_NTPase"/>
</dbReference>
<comment type="caution">
    <text evidence="5">The sequence shown here is derived from an EMBL/GenBank/DDBJ whole genome shotgun (WGS) entry which is preliminary data.</text>
</comment>
<keyword evidence="2" id="KW-0720">Serine protease</keyword>
<dbReference type="InterPro" id="IPR046843">
    <property type="entry name" value="LonB_AAA-LID"/>
</dbReference>
<gene>
    <name evidence="5" type="ORF">ISALK_02450</name>
</gene>
<dbReference type="GO" id="GO:0030163">
    <property type="term" value="P:protein catabolic process"/>
    <property type="evidence" value="ECO:0007669"/>
    <property type="project" value="InterPro"/>
</dbReference>
<dbReference type="GO" id="GO:0004176">
    <property type="term" value="F:ATP-dependent peptidase activity"/>
    <property type="evidence" value="ECO:0007669"/>
    <property type="project" value="UniProtKB-UniRule"/>
</dbReference>
<dbReference type="PRINTS" id="PR00830">
    <property type="entry name" value="ENDOLAPTASE"/>
</dbReference>
<dbReference type="RefSeq" id="WP_160718678.1">
    <property type="nucleotide sequence ID" value="NZ_SUMG01000002.1"/>
</dbReference>
<keyword evidence="1 2" id="KW-0645">Protease</keyword>
<dbReference type="Pfam" id="PF20436">
    <property type="entry name" value="LonB_AAA-LID"/>
    <property type="match status" value="1"/>
</dbReference>
<reference evidence="5 6" key="1">
    <citation type="submission" date="2019-04" db="EMBL/GenBank/DDBJ databases">
        <title>Isachenkonia alkalipeptolytica gen. nov. sp. nov. a new anaerobic, alkiliphilic organothrophic bacterium capable to reduce synthesized ferrihydrite isolated from a soda lake.</title>
        <authorList>
            <person name="Toshchakov S.V."/>
            <person name="Zavarzina D.G."/>
            <person name="Zhilina T.N."/>
            <person name="Kostrikina N.A."/>
            <person name="Kublanov I.V."/>
        </authorList>
    </citation>
    <scope>NUCLEOTIDE SEQUENCE [LARGE SCALE GENOMIC DNA]</scope>
    <source>
        <strain evidence="5 6">Z-1701</strain>
    </source>
</reference>
<dbReference type="SUPFAM" id="SSF54211">
    <property type="entry name" value="Ribosomal protein S5 domain 2-like"/>
    <property type="match status" value="1"/>
</dbReference>
<dbReference type="GO" id="GO:0004252">
    <property type="term" value="F:serine-type endopeptidase activity"/>
    <property type="evidence" value="ECO:0007669"/>
    <property type="project" value="UniProtKB-UniRule"/>
</dbReference>
<dbReference type="EMBL" id="SUMG01000002">
    <property type="protein sequence ID" value="NBG87354.1"/>
    <property type="molecule type" value="Genomic_DNA"/>
</dbReference>
<evidence type="ECO:0000313" key="5">
    <source>
        <dbReference type="EMBL" id="NBG87354.1"/>
    </source>
</evidence>
<evidence type="ECO:0000256" key="3">
    <source>
        <dbReference type="SAM" id="Coils"/>
    </source>
</evidence>
<keyword evidence="6" id="KW-1185">Reference proteome</keyword>
<comment type="catalytic activity">
    <reaction evidence="2">
        <text>Hydrolysis of proteins in presence of ATP.</text>
        <dbReference type="EC" id="3.4.21.53"/>
    </reaction>
</comment>
<keyword evidence="2" id="KW-0378">Hydrolase</keyword>
<name>A0AA43XJG2_9CLOT</name>
<dbReference type="InterPro" id="IPR014721">
    <property type="entry name" value="Ribsml_uS5_D2-typ_fold_subgr"/>
</dbReference>
<evidence type="ECO:0000256" key="1">
    <source>
        <dbReference type="ARBA" id="ARBA00022670"/>
    </source>
</evidence>
<dbReference type="GO" id="GO:0006508">
    <property type="term" value="P:proteolysis"/>
    <property type="evidence" value="ECO:0007669"/>
    <property type="project" value="UniProtKB-KW"/>
</dbReference>
<dbReference type="GO" id="GO:0005524">
    <property type="term" value="F:ATP binding"/>
    <property type="evidence" value="ECO:0007669"/>
    <property type="project" value="InterPro"/>
</dbReference>
<dbReference type="PROSITE" id="PS51786">
    <property type="entry name" value="LON_PROTEOLYTIC"/>
    <property type="match status" value="1"/>
</dbReference>
<dbReference type="InterPro" id="IPR041699">
    <property type="entry name" value="AAA_32"/>
</dbReference>
<dbReference type="InterPro" id="IPR046844">
    <property type="entry name" value="Lon-like_helical"/>
</dbReference>
<sequence length="805" mass="91581">MIDNLKVKPEKLTSSCKIEDLDFETTADLKPLRGIIGQERATKALEFSLNVKKKGYNVYISGLSGTGRNSYARSITEEHAKEMKAPDDWVYVYNFSTPDKPKALSMDKGTGKEFKKDLEQVIDKLLEEIPNAFSGTDYETQKSEIHQQYQQKHKEVIQKLNEIAKKHGFVFRETEQGLVTAPLSDGKPMSQEEYEELSTEEIQELREKSEKLNLETIDLFNELRSIEEKAREEIKKLEKRVSYYVLNEHLKDLFKAYGKRQKVVDYLHELEQDILENIKQFKNGKSKGAQSPQEMLMMQMKPKGNFMNRYQVNLFIDNSKKEYAPMIQETNPSYYNLLGSIEYKNEMGALKTDFTQIKPGALHQANGGFLIIQAREVLTEPFAWQILKRSLKTGEINIENMGKQWGQVVTSSIKPEPIPLDIKVILIGDPYIYRLLFSYDEDFKKLFKVMSDFDVEMDKNKDHMMKMAGFISAHCEEQELLDFDKYAVKRVIDYSSRIADHQKKLSSRFNQIVEILYEADAWASTENATHVGTEHVEKAIQEKIYRNSKYEEKLNEMFDEGTLLIDVEGEKIGQINGLAVMGTGEHSFGRPSRITVSTYKGKAGIINVEREVKQSGNIHDKGVLILSGYLGAKFAQKNPMALSVSISFEQTYSMIDGDSASSTELYAILSSIADIPLKQGIAVTGSVNQKGEIQPIGGANEKIEGFYDVCKIKGLTGEQGVMIPEKNLKNLMLKEEVIESVKAGEFHIYAISHVDQGIEILTGIPAGKCDEEAGYPEGTIYHKVAEKLKRVHEEEKKDHKKEENK</sequence>
<evidence type="ECO:0000313" key="6">
    <source>
        <dbReference type="Proteomes" id="UP000449710"/>
    </source>
</evidence>
<keyword evidence="3" id="KW-0175">Coiled coil</keyword>
<feature type="coiled-coil region" evidence="3">
    <location>
        <begin position="195"/>
        <end position="240"/>
    </location>
</feature>
<dbReference type="InterPro" id="IPR008269">
    <property type="entry name" value="Lon_proteolytic"/>
</dbReference>
<dbReference type="Gene3D" id="1.10.8.60">
    <property type="match status" value="1"/>
</dbReference>
<comment type="similarity">
    <text evidence="2">Belongs to the peptidase S16 family.</text>
</comment>
<feature type="active site" evidence="2">
    <location>
        <position position="702"/>
    </location>
</feature>
<organism evidence="5 6">
    <name type="scientific">Isachenkonia alkalipeptolytica</name>
    <dbReference type="NCBI Taxonomy" id="2565777"/>
    <lineage>
        <taxon>Bacteria</taxon>
        <taxon>Bacillati</taxon>
        <taxon>Bacillota</taxon>
        <taxon>Clostridia</taxon>
        <taxon>Eubacteriales</taxon>
        <taxon>Clostridiaceae</taxon>
        <taxon>Isachenkonia</taxon>
    </lineage>
</organism>
<feature type="active site" evidence="2">
    <location>
        <position position="659"/>
    </location>
</feature>
<accession>A0AA43XJG2</accession>
<dbReference type="Gene3D" id="3.40.50.300">
    <property type="entry name" value="P-loop containing nucleotide triphosphate hydrolases"/>
    <property type="match status" value="2"/>
</dbReference>
<dbReference type="Pfam" id="PF05362">
    <property type="entry name" value="Lon_C"/>
    <property type="match status" value="1"/>
</dbReference>
<feature type="domain" description="Lon proteolytic" evidence="4">
    <location>
        <begin position="569"/>
        <end position="764"/>
    </location>
</feature>
<dbReference type="InterPro" id="IPR027065">
    <property type="entry name" value="Lon_Prtase"/>
</dbReference>
<dbReference type="InterPro" id="IPR020568">
    <property type="entry name" value="Ribosomal_Su5_D2-typ_SF"/>
</dbReference>
<dbReference type="Pfam" id="PF20437">
    <property type="entry name" value="LonC_helical"/>
    <property type="match status" value="1"/>
</dbReference>
<dbReference type="PANTHER" id="PTHR10046">
    <property type="entry name" value="ATP DEPENDENT LON PROTEASE FAMILY MEMBER"/>
    <property type="match status" value="1"/>
</dbReference>
<protein>
    <recommendedName>
        <fullName evidence="2">endopeptidase La</fullName>
        <ecNumber evidence="2">3.4.21.53</ecNumber>
    </recommendedName>
</protein>
<dbReference type="Proteomes" id="UP000449710">
    <property type="component" value="Unassembled WGS sequence"/>
</dbReference>
<proteinExistence type="inferred from homology"/>
<dbReference type="Pfam" id="PF13654">
    <property type="entry name" value="AAA_32"/>
    <property type="match status" value="1"/>
</dbReference>